<dbReference type="AlphaFoldDB" id="A0A1M6Q174"/>
<dbReference type="Proteomes" id="UP000184363">
    <property type="component" value="Unassembled WGS sequence"/>
</dbReference>
<reference evidence="3 4" key="1">
    <citation type="submission" date="2016-11" db="EMBL/GenBank/DDBJ databases">
        <authorList>
            <person name="Jaros S."/>
            <person name="Januszkiewicz K."/>
            <person name="Wedrychowicz H."/>
        </authorList>
    </citation>
    <scope>NUCLEOTIDE SEQUENCE [LARGE SCALE GENOMIC DNA]</scope>
    <source>
        <strain evidence="3 4">DSM 43832</strain>
    </source>
</reference>
<dbReference type="PANTHER" id="PTHR39338">
    <property type="entry name" value="BLL5662 PROTEIN-RELATED"/>
    <property type="match status" value="1"/>
</dbReference>
<dbReference type="EMBL" id="FRAP01000003">
    <property type="protein sequence ID" value="SHK13954.1"/>
    <property type="molecule type" value="Genomic_DNA"/>
</dbReference>
<sequence length="379" mass="39304">MAEQLASFAARLAGACRAAGLPVGPDRAARFAAAVAAVEPSTAERLRHCATATLASAPEHVAAVQRALEEVLAGVPEVPADPADGRRSPARAVDGPAGAPAPPAGPPVGGGAGPEQEHGLVASAREQLGGRDFAELTPGELAALESAMRALRLATPLRRTRRTRPAARGRVDVRASLRAARSTGGDALRLVRREPRREPRRLVVLCDISGSMSPYARAMVQLLYCAAGGIDAEVFTFATRLTRITPALARTSPAEALARAGEAAPDWSGGTRIGESLRAFNDTVGVRGLARGAVVLIVSDGWDTGDPAVLGAQLARLRRVAHRIVWANPRAHRPGFAPRTGGMAAARPHCDAVVGVKDLDSLPELLAALTGTASRTSSW</sequence>
<feature type="domain" description="VWFA" evidence="2">
    <location>
        <begin position="199"/>
        <end position="371"/>
    </location>
</feature>
<dbReference type="PANTHER" id="PTHR39338:SF6">
    <property type="entry name" value="BLL5662 PROTEIN"/>
    <property type="match status" value="1"/>
</dbReference>
<dbReference type="STRING" id="1848.SAMN05443637_10335"/>
<dbReference type="InterPro" id="IPR011195">
    <property type="entry name" value="UCP010256"/>
</dbReference>
<organism evidence="3 4">
    <name type="scientific">Pseudonocardia thermophila</name>
    <dbReference type="NCBI Taxonomy" id="1848"/>
    <lineage>
        <taxon>Bacteria</taxon>
        <taxon>Bacillati</taxon>
        <taxon>Actinomycetota</taxon>
        <taxon>Actinomycetes</taxon>
        <taxon>Pseudonocardiales</taxon>
        <taxon>Pseudonocardiaceae</taxon>
        <taxon>Pseudonocardia</taxon>
    </lineage>
</organism>
<dbReference type="Pfam" id="PF05762">
    <property type="entry name" value="VWA_CoxE"/>
    <property type="match status" value="1"/>
</dbReference>
<dbReference type="CDD" id="cd00198">
    <property type="entry name" value="vWFA"/>
    <property type="match status" value="1"/>
</dbReference>
<dbReference type="InterPro" id="IPR008912">
    <property type="entry name" value="Uncharacterised_CoxE"/>
</dbReference>
<evidence type="ECO:0000259" key="2">
    <source>
        <dbReference type="SMART" id="SM00327"/>
    </source>
</evidence>
<dbReference type="SMART" id="SM00327">
    <property type="entry name" value="VWA"/>
    <property type="match status" value="1"/>
</dbReference>
<dbReference type="InterPro" id="IPR036465">
    <property type="entry name" value="vWFA_dom_sf"/>
</dbReference>
<feature type="region of interest" description="Disordered" evidence="1">
    <location>
        <begin position="76"/>
        <end position="116"/>
    </location>
</feature>
<evidence type="ECO:0000313" key="3">
    <source>
        <dbReference type="EMBL" id="SHK13954.1"/>
    </source>
</evidence>
<proteinExistence type="predicted"/>
<keyword evidence="4" id="KW-1185">Reference proteome</keyword>
<name>A0A1M6Q174_PSETH</name>
<dbReference type="OrthoDB" id="9790469at2"/>
<dbReference type="RefSeq" id="WP_073455603.1">
    <property type="nucleotide sequence ID" value="NZ_FRAP01000003.1"/>
</dbReference>
<dbReference type="SUPFAM" id="SSF53300">
    <property type="entry name" value="vWA-like"/>
    <property type="match status" value="1"/>
</dbReference>
<protein>
    <recommendedName>
        <fullName evidence="2">VWFA domain-containing protein</fullName>
    </recommendedName>
</protein>
<accession>A0A1M6Q174</accession>
<dbReference type="Gene3D" id="3.40.50.410">
    <property type="entry name" value="von Willebrand factor, type A domain"/>
    <property type="match status" value="1"/>
</dbReference>
<evidence type="ECO:0000256" key="1">
    <source>
        <dbReference type="SAM" id="MobiDB-lite"/>
    </source>
</evidence>
<evidence type="ECO:0000313" key="4">
    <source>
        <dbReference type="Proteomes" id="UP000184363"/>
    </source>
</evidence>
<gene>
    <name evidence="3" type="ORF">SAMN05443637_10335</name>
</gene>
<dbReference type="PIRSF" id="PIRSF010256">
    <property type="entry name" value="CoxE_vWa"/>
    <property type="match status" value="1"/>
</dbReference>
<dbReference type="InterPro" id="IPR002035">
    <property type="entry name" value="VWF_A"/>
</dbReference>